<gene>
    <name evidence="8" type="ORF">HK100_012710</name>
</gene>
<comment type="caution">
    <text evidence="8">The sequence shown here is derived from an EMBL/GenBank/DDBJ whole genome shotgun (WGS) entry which is preliminary data.</text>
</comment>
<evidence type="ECO:0000256" key="2">
    <source>
        <dbReference type="ARBA" id="ARBA00022448"/>
    </source>
</evidence>
<feature type="transmembrane region" description="Helical" evidence="6">
    <location>
        <begin position="91"/>
        <end position="110"/>
    </location>
</feature>
<evidence type="ECO:0000259" key="7">
    <source>
        <dbReference type="PROSITE" id="PS50850"/>
    </source>
</evidence>
<dbReference type="Pfam" id="PF07690">
    <property type="entry name" value="MFS_1"/>
    <property type="match status" value="1"/>
</dbReference>
<accession>A0AAD5T0U4</accession>
<keyword evidence="2" id="KW-0813">Transport</keyword>
<dbReference type="GO" id="GO:0005886">
    <property type="term" value="C:plasma membrane"/>
    <property type="evidence" value="ECO:0007669"/>
    <property type="project" value="TreeGrafter"/>
</dbReference>
<dbReference type="PRINTS" id="PR01036">
    <property type="entry name" value="TCRTETB"/>
</dbReference>
<dbReference type="GO" id="GO:0012505">
    <property type="term" value="C:endomembrane system"/>
    <property type="evidence" value="ECO:0007669"/>
    <property type="project" value="UniProtKB-SubCell"/>
</dbReference>
<feature type="transmembrane region" description="Helical" evidence="6">
    <location>
        <begin position="399"/>
        <end position="418"/>
    </location>
</feature>
<name>A0AAD5T0U4_9FUNG</name>
<feature type="transmembrane region" description="Helical" evidence="6">
    <location>
        <begin position="310"/>
        <end position="332"/>
    </location>
</feature>
<dbReference type="InterPro" id="IPR036259">
    <property type="entry name" value="MFS_trans_sf"/>
</dbReference>
<feature type="transmembrane region" description="Helical" evidence="6">
    <location>
        <begin position="180"/>
        <end position="201"/>
    </location>
</feature>
<protein>
    <recommendedName>
        <fullName evidence="7">Major facilitator superfamily (MFS) profile domain-containing protein</fullName>
    </recommendedName>
</protein>
<evidence type="ECO:0000256" key="5">
    <source>
        <dbReference type="ARBA" id="ARBA00023136"/>
    </source>
</evidence>
<evidence type="ECO:0000256" key="3">
    <source>
        <dbReference type="ARBA" id="ARBA00022692"/>
    </source>
</evidence>
<feature type="transmembrane region" description="Helical" evidence="6">
    <location>
        <begin position="373"/>
        <end position="393"/>
    </location>
</feature>
<dbReference type="Gene3D" id="1.20.1720.10">
    <property type="entry name" value="Multidrug resistance protein D"/>
    <property type="match status" value="1"/>
</dbReference>
<feature type="transmembrane region" description="Helical" evidence="6">
    <location>
        <begin position="344"/>
        <end position="366"/>
    </location>
</feature>
<feature type="transmembrane region" description="Helical" evidence="6">
    <location>
        <begin position="270"/>
        <end position="289"/>
    </location>
</feature>
<dbReference type="InterPro" id="IPR011701">
    <property type="entry name" value="MFS"/>
</dbReference>
<dbReference type="InterPro" id="IPR020846">
    <property type="entry name" value="MFS_dom"/>
</dbReference>
<dbReference type="PANTHER" id="PTHR23501:SF191">
    <property type="entry name" value="VACUOLAR BASIC AMINO ACID TRANSPORTER 4"/>
    <property type="match status" value="1"/>
</dbReference>
<dbReference type="AlphaFoldDB" id="A0AAD5T0U4"/>
<evidence type="ECO:0000313" key="9">
    <source>
        <dbReference type="Proteomes" id="UP001211907"/>
    </source>
</evidence>
<evidence type="ECO:0000256" key="4">
    <source>
        <dbReference type="ARBA" id="ARBA00022989"/>
    </source>
</evidence>
<reference evidence="8" key="1">
    <citation type="submission" date="2020-05" db="EMBL/GenBank/DDBJ databases">
        <title>Phylogenomic resolution of chytrid fungi.</title>
        <authorList>
            <person name="Stajich J.E."/>
            <person name="Amses K."/>
            <person name="Simmons R."/>
            <person name="Seto K."/>
            <person name="Myers J."/>
            <person name="Bonds A."/>
            <person name="Quandt C.A."/>
            <person name="Barry K."/>
            <person name="Liu P."/>
            <person name="Grigoriev I."/>
            <person name="Longcore J.E."/>
            <person name="James T.Y."/>
        </authorList>
    </citation>
    <scope>NUCLEOTIDE SEQUENCE</scope>
    <source>
        <strain evidence="8">JEL0513</strain>
    </source>
</reference>
<feature type="transmembrane region" description="Helical" evidence="6">
    <location>
        <begin position="146"/>
        <end position="168"/>
    </location>
</feature>
<feature type="domain" description="Major facilitator superfamily (MFS) profile" evidence="7">
    <location>
        <begin position="57"/>
        <end position="561"/>
    </location>
</feature>
<feature type="transmembrane region" description="Helical" evidence="6">
    <location>
        <begin position="237"/>
        <end position="258"/>
    </location>
</feature>
<dbReference type="EMBL" id="JADGJH010000948">
    <property type="protein sequence ID" value="KAJ3120635.1"/>
    <property type="molecule type" value="Genomic_DNA"/>
</dbReference>
<organism evidence="8 9">
    <name type="scientific">Physocladia obscura</name>
    <dbReference type="NCBI Taxonomy" id="109957"/>
    <lineage>
        <taxon>Eukaryota</taxon>
        <taxon>Fungi</taxon>
        <taxon>Fungi incertae sedis</taxon>
        <taxon>Chytridiomycota</taxon>
        <taxon>Chytridiomycota incertae sedis</taxon>
        <taxon>Chytridiomycetes</taxon>
        <taxon>Chytridiales</taxon>
        <taxon>Chytriomycetaceae</taxon>
        <taxon>Physocladia</taxon>
    </lineage>
</organism>
<comment type="subcellular location">
    <subcellularLocation>
        <location evidence="1">Endomembrane system</location>
        <topology evidence="1">Multi-pass membrane protein</topology>
    </subcellularLocation>
</comment>
<dbReference type="Proteomes" id="UP001211907">
    <property type="component" value="Unassembled WGS sequence"/>
</dbReference>
<keyword evidence="9" id="KW-1185">Reference proteome</keyword>
<keyword evidence="3 6" id="KW-0812">Transmembrane</keyword>
<dbReference type="CDD" id="cd17502">
    <property type="entry name" value="MFS_Azr1_MDR_like"/>
    <property type="match status" value="1"/>
</dbReference>
<dbReference type="PANTHER" id="PTHR23501">
    <property type="entry name" value="MAJOR FACILITATOR SUPERFAMILY"/>
    <property type="match status" value="1"/>
</dbReference>
<keyword evidence="4 6" id="KW-1133">Transmembrane helix</keyword>
<keyword evidence="5 6" id="KW-0472">Membrane</keyword>
<proteinExistence type="predicted"/>
<dbReference type="GO" id="GO:0022857">
    <property type="term" value="F:transmembrane transporter activity"/>
    <property type="evidence" value="ECO:0007669"/>
    <property type="project" value="InterPro"/>
</dbReference>
<feature type="transmembrane region" description="Helical" evidence="6">
    <location>
        <begin position="122"/>
        <end position="140"/>
    </location>
</feature>
<feature type="transmembrane region" description="Helical" evidence="6">
    <location>
        <begin position="54"/>
        <end position="71"/>
    </location>
</feature>
<evidence type="ECO:0000256" key="6">
    <source>
        <dbReference type="SAM" id="Phobius"/>
    </source>
</evidence>
<sequence length="572" mass="60055">MKENESLPNTETTTFEIALTTIDTPVDGADEAASATTTAAAADIVKIPLEKPQFILVFVGLLLAVFLTGLDQSITSTALKAIIEDFGRQDLVSWIGSSYLLASAGSGTLYGKLADIFGRKSALVFAVCVFELGSIISGISKSMIGLIVGRAISGVGGGGILPLVMIVITDIVSLRDRGKYQGMIGGIAGISAIIAPLIGGAITDSGNWRWCFFLNLPFGFLKFPSEKGSFVEKILRIDFYGAFFLVAAIFCLLTPLQLGGSTWNWNSGQTIGMLVASVVLLVIFIYIELRVAKEPIVPAAIFANSSVPGLLAIFATLGCGMISGTYFISLFFQVVFGATATQGGVATIPTMVGLMITMIVSGIIVSKTGKYMIFFYVGPVILAVGIGFISILSKNSTEAVKIIYLFIFGLGCGTMLQVRALAIQASVPLHLLAIVTAAGPTFNTLGGSIGVAIVGTIFNNVMANWIAGARELEEFINKFASNGISVDSSDTLQILELLQSSVGGYPVGNVTEAAIYNATLANATSQLIDGFTHAFNLAYLCLLVAPAVILVVAVAFVRQFDMGGGGKSAEWH</sequence>
<dbReference type="PROSITE" id="PS50850">
    <property type="entry name" value="MFS"/>
    <property type="match status" value="1"/>
</dbReference>
<evidence type="ECO:0000313" key="8">
    <source>
        <dbReference type="EMBL" id="KAJ3120635.1"/>
    </source>
</evidence>
<feature type="transmembrane region" description="Helical" evidence="6">
    <location>
        <begin position="537"/>
        <end position="557"/>
    </location>
</feature>
<feature type="transmembrane region" description="Helical" evidence="6">
    <location>
        <begin position="430"/>
        <end position="458"/>
    </location>
</feature>
<dbReference type="SUPFAM" id="SSF103473">
    <property type="entry name" value="MFS general substrate transporter"/>
    <property type="match status" value="2"/>
</dbReference>
<dbReference type="Gene3D" id="1.20.1250.20">
    <property type="entry name" value="MFS general substrate transporter like domains"/>
    <property type="match status" value="1"/>
</dbReference>
<evidence type="ECO:0000256" key="1">
    <source>
        <dbReference type="ARBA" id="ARBA00004127"/>
    </source>
</evidence>